<organism evidence="2 3">
    <name type="scientific">Pleurodeles waltl</name>
    <name type="common">Iberian ribbed newt</name>
    <dbReference type="NCBI Taxonomy" id="8319"/>
    <lineage>
        <taxon>Eukaryota</taxon>
        <taxon>Metazoa</taxon>
        <taxon>Chordata</taxon>
        <taxon>Craniata</taxon>
        <taxon>Vertebrata</taxon>
        <taxon>Euteleostomi</taxon>
        <taxon>Amphibia</taxon>
        <taxon>Batrachia</taxon>
        <taxon>Caudata</taxon>
        <taxon>Salamandroidea</taxon>
        <taxon>Salamandridae</taxon>
        <taxon>Pleurodelinae</taxon>
        <taxon>Pleurodeles</taxon>
    </lineage>
</organism>
<keyword evidence="3" id="KW-1185">Reference proteome</keyword>
<dbReference type="Proteomes" id="UP001066276">
    <property type="component" value="Chromosome 5"/>
</dbReference>
<comment type="caution">
    <text evidence="2">The sequence shown here is derived from an EMBL/GenBank/DDBJ whole genome shotgun (WGS) entry which is preliminary data.</text>
</comment>
<reference evidence="2" key="1">
    <citation type="journal article" date="2022" name="bioRxiv">
        <title>Sequencing and chromosome-scale assembly of the giantPleurodeles waltlgenome.</title>
        <authorList>
            <person name="Brown T."/>
            <person name="Elewa A."/>
            <person name="Iarovenko S."/>
            <person name="Subramanian E."/>
            <person name="Araus A.J."/>
            <person name="Petzold A."/>
            <person name="Susuki M."/>
            <person name="Suzuki K.-i.T."/>
            <person name="Hayashi T."/>
            <person name="Toyoda A."/>
            <person name="Oliveira C."/>
            <person name="Osipova E."/>
            <person name="Leigh N.D."/>
            <person name="Simon A."/>
            <person name="Yun M.H."/>
        </authorList>
    </citation>
    <scope>NUCLEOTIDE SEQUENCE</scope>
    <source>
        <strain evidence="2">20211129_DDA</strain>
        <tissue evidence="2">Liver</tissue>
    </source>
</reference>
<evidence type="ECO:0000313" key="2">
    <source>
        <dbReference type="EMBL" id="KAJ1157393.1"/>
    </source>
</evidence>
<evidence type="ECO:0000256" key="1">
    <source>
        <dbReference type="SAM" id="MobiDB-lite"/>
    </source>
</evidence>
<accession>A0AAV7S2A8</accession>
<evidence type="ECO:0000313" key="3">
    <source>
        <dbReference type="Proteomes" id="UP001066276"/>
    </source>
</evidence>
<protein>
    <submittedName>
        <fullName evidence="2">Uncharacterized protein</fullName>
    </submittedName>
</protein>
<proteinExistence type="predicted"/>
<feature type="region of interest" description="Disordered" evidence="1">
    <location>
        <begin position="90"/>
        <end position="125"/>
    </location>
</feature>
<dbReference type="AlphaFoldDB" id="A0AAV7S2A8"/>
<gene>
    <name evidence="2" type="ORF">NDU88_010106</name>
</gene>
<sequence length="125" mass="13908">MRRRVPKQHAKEATPLQLRRADSKWNELFKDRGITLNHSRIQTIGYGGKSIDVIDRCKGGDVLGIGSSIVPRAVEPMCGEPRNVRMLECRKTEPTNESTNPLLGVPDDPMQLESAKGPLSDSDRD</sequence>
<name>A0AAV7S2A8_PLEWA</name>
<dbReference type="EMBL" id="JANPWB010000009">
    <property type="protein sequence ID" value="KAJ1157393.1"/>
    <property type="molecule type" value="Genomic_DNA"/>
</dbReference>